<dbReference type="PANTHER" id="PTHR42771:SF2">
    <property type="entry name" value="IRON(3+)-HYDROXAMATE IMPORT ATP-BINDING PROTEIN FHUC"/>
    <property type="match status" value="1"/>
</dbReference>
<keyword evidence="4" id="KW-0410">Iron transport</keyword>
<dbReference type="InterPro" id="IPR003593">
    <property type="entry name" value="AAA+_ATPase"/>
</dbReference>
<dbReference type="InterPro" id="IPR041685">
    <property type="entry name" value="AAA_GajA/Old/RecF-like"/>
</dbReference>
<dbReference type="SMART" id="SM00382">
    <property type="entry name" value="AAA"/>
    <property type="match status" value="1"/>
</dbReference>
<name>A0A2N0ZJU1_9BACI</name>
<evidence type="ECO:0000256" key="4">
    <source>
        <dbReference type="ARBA" id="ARBA00022496"/>
    </source>
</evidence>
<gene>
    <name evidence="9" type="ORF">CWS20_06800</name>
</gene>
<dbReference type="GO" id="GO:0005886">
    <property type="term" value="C:plasma membrane"/>
    <property type="evidence" value="ECO:0007669"/>
    <property type="project" value="UniProtKB-SubCell"/>
</dbReference>
<accession>A0A2N0ZJU1</accession>
<evidence type="ECO:0000313" key="10">
    <source>
        <dbReference type="Proteomes" id="UP000233343"/>
    </source>
</evidence>
<evidence type="ECO:0000256" key="2">
    <source>
        <dbReference type="ARBA" id="ARBA00022448"/>
    </source>
</evidence>
<evidence type="ECO:0000256" key="6">
    <source>
        <dbReference type="ARBA" id="ARBA00023065"/>
    </source>
</evidence>
<keyword evidence="2" id="KW-0813">Transport</keyword>
<organism evidence="9 10">
    <name type="scientific">Cytobacillus horneckiae</name>
    <dbReference type="NCBI Taxonomy" id="549687"/>
    <lineage>
        <taxon>Bacteria</taxon>
        <taxon>Bacillati</taxon>
        <taxon>Bacillota</taxon>
        <taxon>Bacilli</taxon>
        <taxon>Bacillales</taxon>
        <taxon>Bacillaceae</taxon>
        <taxon>Cytobacillus</taxon>
    </lineage>
</organism>
<keyword evidence="3" id="KW-1003">Cell membrane</keyword>
<evidence type="ECO:0000259" key="8">
    <source>
        <dbReference type="SMART" id="SM00382"/>
    </source>
</evidence>
<comment type="caution">
    <text evidence="9">The sequence shown here is derived from an EMBL/GenBank/DDBJ whole genome shotgun (WGS) entry which is preliminary data.</text>
</comment>
<evidence type="ECO:0000256" key="1">
    <source>
        <dbReference type="ARBA" id="ARBA00004202"/>
    </source>
</evidence>
<dbReference type="InterPro" id="IPR038729">
    <property type="entry name" value="Rad50/SbcC_AAA"/>
</dbReference>
<dbReference type="GO" id="GO:0016887">
    <property type="term" value="F:ATP hydrolysis activity"/>
    <property type="evidence" value="ECO:0007669"/>
    <property type="project" value="InterPro"/>
</dbReference>
<keyword evidence="10" id="KW-1185">Reference proteome</keyword>
<dbReference type="AlphaFoldDB" id="A0A2N0ZJU1"/>
<dbReference type="Gene3D" id="3.40.50.300">
    <property type="entry name" value="P-loop containing nucleotide triphosphate hydrolases"/>
    <property type="match status" value="2"/>
</dbReference>
<dbReference type="EMBL" id="PISD01000013">
    <property type="protein sequence ID" value="PKG29771.1"/>
    <property type="molecule type" value="Genomic_DNA"/>
</dbReference>
<dbReference type="InterPro" id="IPR027417">
    <property type="entry name" value="P-loop_NTPase"/>
</dbReference>
<evidence type="ECO:0000256" key="7">
    <source>
        <dbReference type="ARBA" id="ARBA00023136"/>
    </source>
</evidence>
<dbReference type="InterPro" id="IPR051535">
    <property type="entry name" value="Siderophore_ABC-ATPase"/>
</dbReference>
<keyword evidence="7" id="KW-0472">Membrane</keyword>
<dbReference type="Pfam" id="PF13476">
    <property type="entry name" value="AAA_23"/>
    <property type="match status" value="1"/>
</dbReference>
<protein>
    <submittedName>
        <fullName evidence="9">AAA family ATPase</fullName>
    </submittedName>
</protein>
<sequence>MLNQDSQYIRAIYLKREYNISYDHFPLNLPVIQNLQKLVFHPNVTYIIGENGMGKSTLLEGIAKALGFNPEGGTLNFNFSSYDSHSNLDEYLRLIKGSNRAEDYFFFRAETFYNVATNIEELDKEQKFGRKIIDSYGGKSLHEQSHGESFFAAFNERFQGNGLYILDEPEAALSPLRQMSMLARINDLVNQGSQFIISTHSPIIMAYPNAKIIQLRENGISESKLEDTEHYSIMKQFFEDKDRILHHLFQ</sequence>
<proteinExistence type="predicted"/>
<evidence type="ECO:0000256" key="3">
    <source>
        <dbReference type="ARBA" id="ARBA00022475"/>
    </source>
</evidence>
<dbReference type="Proteomes" id="UP000233343">
    <property type="component" value="Unassembled WGS sequence"/>
</dbReference>
<dbReference type="Pfam" id="PF13175">
    <property type="entry name" value="AAA_15"/>
    <property type="match status" value="1"/>
</dbReference>
<keyword evidence="5" id="KW-0408">Iron</keyword>
<dbReference type="GO" id="GO:0006826">
    <property type="term" value="P:iron ion transport"/>
    <property type="evidence" value="ECO:0007669"/>
    <property type="project" value="UniProtKB-KW"/>
</dbReference>
<comment type="subcellular location">
    <subcellularLocation>
        <location evidence="1">Cell membrane</location>
        <topology evidence="1">Peripheral membrane protein</topology>
    </subcellularLocation>
</comment>
<dbReference type="SUPFAM" id="SSF52540">
    <property type="entry name" value="P-loop containing nucleoside triphosphate hydrolases"/>
    <property type="match status" value="1"/>
</dbReference>
<evidence type="ECO:0000256" key="5">
    <source>
        <dbReference type="ARBA" id="ARBA00023004"/>
    </source>
</evidence>
<reference evidence="9 10" key="1">
    <citation type="journal article" date="2010" name="Int. J. Syst. Evol. Microbiol.">
        <title>Bacillus horneckiae sp. nov., isolated from a spacecraft-assembly clean room.</title>
        <authorList>
            <person name="Vaishampayan P."/>
            <person name="Probst A."/>
            <person name="Krishnamurthi S."/>
            <person name="Ghosh S."/>
            <person name="Osman S."/>
            <person name="McDowall A."/>
            <person name="Ruckmani A."/>
            <person name="Mayilraj S."/>
            <person name="Venkateswaran K."/>
        </authorList>
    </citation>
    <scope>NUCLEOTIDE SEQUENCE [LARGE SCALE GENOMIC DNA]</scope>
    <source>
        <strain evidence="10">1PO1SC</strain>
    </source>
</reference>
<dbReference type="GO" id="GO:0006302">
    <property type="term" value="P:double-strand break repair"/>
    <property type="evidence" value="ECO:0007669"/>
    <property type="project" value="InterPro"/>
</dbReference>
<dbReference type="RefSeq" id="WP_066194192.1">
    <property type="nucleotide sequence ID" value="NZ_JARMMB010000020.1"/>
</dbReference>
<feature type="domain" description="AAA+ ATPase" evidence="8">
    <location>
        <begin position="41"/>
        <end position="218"/>
    </location>
</feature>
<dbReference type="PANTHER" id="PTHR42771">
    <property type="entry name" value="IRON(3+)-HYDROXAMATE IMPORT ATP-BINDING PROTEIN FHUC"/>
    <property type="match status" value="1"/>
</dbReference>
<evidence type="ECO:0000313" key="9">
    <source>
        <dbReference type="EMBL" id="PKG29771.1"/>
    </source>
</evidence>
<keyword evidence="6" id="KW-0406">Ion transport</keyword>